<proteinExistence type="predicted"/>
<feature type="domain" description="C2H2-type" evidence="3">
    <location>
        <begin position="82"/>
        <end position="112"/>
    </location>
</feature>
<keyword evidence="1" id="KW-0479">Metal-binding</keyword>
<accession>A0AAD1Y1A0</accession>
<dbReference type="InterPro" id="IPR013087">
    <property type="entry name" value="Znf_C2H2_type"/>
</dbReference>
<evidence type="ECO:0000256" key="2">
    <source>
        <dbReference type="SAM" id="MobiDB-lite"/>
    </source>
</evidence>
<protein>
    <recommendedName>
        <fullName evidence="3">C2H2-type domain-containing protein</fullName>
    </recommendedName>
</protein>
<dbReference type="Proteomes" id="UP001295684">
    <property type="component" value="Unassembled WGS sequence"/>
</dbReference>
<evidence type="ECO:0000313" key="5">
    <source>
        <dbReference type="Proteomes" id="UP001295684"/>
    </source>
</evidence>
<evidence type="ECO:0000259" key="3">
    <source>
        <dbReference type="PROSITE" id="PS50157"/>
    </source>
</evidence>
<keyword evidence="1" id="KW-0863">Zinc-finger</keyword>
<dbReference type="PROSITE" id="PS00028">
    <property type="entry name" value="ZINC_FINGER_C2H2_1"/>
    <property type="match status" value="1"/>
</dbReference>
<sequence>MEMRDSSAPEKAELIQQESQKFYKKYCDEYYKNVHLIQRLLTAVTDNKRIEDELKGISETLEDSNSKRKRRRRPANEISRHHKCPAIHCGKAYGSEGSLSQHVRLKHRSLYEEYSKGTLEKDQKMTKKEDLS</sequence>
<dbReference type="PROSITE" id="PS50157">
    <property type="entry name" value="ZINC_FINGER_C2H2_2"/>
    <property type="match status" value="1"/>
</dbReference>
<keyword evidence="1" id="KW-0862">Zinc</keyword>
<organism evidence="4 5">
    <name type="scientific">Euplotes crassus</name>
    <dbReference type="NCBI Taxonomy" id="5936"/>
    <lineage>
        <taxon>Eukaryota</taxon>
        <taxon>Sar</taxon>
        <taxon>Alveolata</taxon>
        <taxon>Ciliophora</taxon>
        <taxon>Intramacronucleata</taxon>
        <taxon>Spirotrichea</taxon>
        <taxon>Hypotrichia</taxon>
        <taxon>Euplotida</taxon>
        <taxon>Euplotidae</taxon>
        <taxon>Moneuplotes</taxon>
    </lineage>
</organism>
<dbReference type="Gene3D" id="3.30.160.60">
    <property type="entry name" value="Classic Zinc Finger"/>
    <property type="match status" value="1"/>
</dbReference>
<dbReference type="AlphaFoldDB" id="A0AAD1Y1A0"/>
<dbReference type="EMBL" id="CAMPGE010025614">
    <property type="protein sequence ID" value="CAI2383353.1"/>
    <property type="molecule type" value="Genomic_DNA"/>
</dbReference>
<gene>
    <name evidence="4" type="ORF">ECRASSUSDP1_LOCUS24852</name>
</gene>
<name>A0AAD1Y1A0_EUPCR</name>
<evidence type="ECO:0000256" key="1">
    <source>
        <dbReference type="PROSITE-ProRule" id="PRU00042"/>
    </source>
</evidence>
<keyword evidence="5" id="KW-1185">Reference proteome</keyword>
<feature type="region of interest" description="Disordered" evidence="2">
    <location>
        <begin position="52"/>
        <end position="83"/>
    </location>
</feature>
<evidence type="ECO:0000313" key="4">
    <source>
        <dbReference type="EMBL" id="CAI2383353.1"/>
    </source>
</evidence>
<dbReference type="GO" id="GO:0008270">
    <property type="term" value="F:zinc ion binding"/>
    <property type="evidence" value="ECO:0007669"/>
    <property type="project" value="UniProtKB-KW"/>
</dbReference>
<comment type="caution">
    <text evidence="4">The sequence shown here is derived from an EMBL/GenBank/DDBJ whole genome shotgun (WGS) entry which is preliminary data.</text>
</comment>
<reference evidence="4" key="1">
    <citation type="submission" date="2023-07" db="EMBL/GenBank/DDBJ databases">
        <authorList>
            <consortium name="AG Swart"/>
            <person name="Singh M."/>
            <person name="Singh A."/>
            <person name="Seah K."/>
            <person name="Emmerich C."/>
        </authorList>
    </citation>
    <scope>NUCLEOTIDE SEQUENCE</scope>
    <source>
        <strain evidence="4">DP1</strain>
    </source>
</reference>